<evidence type="ECO:0000256" key="6">
    <source>
        <dbReference type="ARBA" id="ARBA00023008"/>
    </source>
</evidence>
<dbReference type="Gene3D" id="3.10.450.40">
    <property type="match status" value="2"/>
</dbReference>
<keyword evidence="15" id="KW-1185">Reference proteome</keyword>
<dbReference type="GO" id="GO:0009308">
    <property type="term" value="P:amine metabolic process"/>
    <property type="evidence" value="ECO:0007669"/>
    <property type="project" value="UniProtKB-UniRule"/>
</dbReference>
<dbReference type="InterPro" id="IPR036460">
    <property type="entry name" value="Cu_amine_oxidase_C_sf"/>
</dbReference>
<feature type="active site" description="Schiff-base intermediate with substrate; via topaquinone" evidence="7">
    <location>
        <position position="488"/>
    </location>
</feature>
<dbReference type="OrthoDB" id="3341590at2759"/>
<dbReference type="InterPro" id="IPR015328">
    <property type="entry name" value="DUF1965"/>
</dbReference>
<keyword evidence="10" id="KW-0732">Signal</keyword>
<feature type="domain" description="Copper amine oxidase N2-terminal" evidence="12">
    <location>
        <begin position="87"/>
        <end position="145"/>
    </location>
</feature>
<dbReference type="InterPro" id="IPR016182">
    <property type="entry name" value="Cu_amine_oxidase_N-reg"/>
</dbReference>
<evidence type="ECO:0000256" key="4">
    <source>
        <dbReference type="ARBA" id="ARBA00022772"/>
    </source>
</evidence>
<dbReference type="InParanoid" id="C1GDM4"/>
<dbReference type="GO" id="GO:0008131">
    <property type="term" value="F:primary methylamine oxidase activity"/>
    <property type="evidence" value="ECO:0007669"/>
    <property type="project" value="InterPro"/>
</dbReference>
<evidence type="ECO:0000256" key="2">
    <source>
        <dbReference type="ARBA" id="ARBA00007983"/>
    </source>
</evidence>
<dbReference type="KEGG" id="pbn:PADG_05360"/>
<evidence type="ECO:0000256" key="1">
    <source>
        <dbReference type="ARBA" id="ARBA00001935"/>
    </source>
</evidence>
<dbReference type="OMA" id="HFTRAED"/>
<feature type="chain" id="PRO_5002909821" description="Amine oxidase" evidence="10">
    <location>
        <begin position="18"/>
        <end position="782"/>
    </location>
</feature>
<dbReference type="EC" id="1.4.3.-" evidence="9"/>
<name>C1GDM4_PARBD</name>
<sequence>MRPKRLLALGFFDLAAATSPFAHDPSALHRRNSNYGGGNSCLAEPVPVTEVPKTNVWAGISAEDNLAVWELLHSPTTGLNLTYPENATITDNYVFWIDTLPANKSAVLAYIDGNSPPPPKYARTIVFEGGRNGPRSQEYMVGPLPVSPETTVEPLDYIYNGGMGGSVPFNARYFDDIRERSVEPLISSVMSKLANITSALFQGGVYYGRYDNRTNLIYGTTDPISFDGEQAFLNIMFRSPTRAPFLTPIDFFLLIDWTGTDPSSYSVKGFVTKERFFRTTEELTTSFEAGELKQEFDQTLDDSWTLLNRKPEMGTRELDGKFSATILELGGKRYKLDTDQRYVEYMGWSFYMSHSRSLGLMLFDIKFKGERILYELSLQEATSQYGGNQPKAANTVFQDTYFGLGTKMGTLLEGYDCPFGSTFLNLTYHEGNHTVTSMDSLCIFETDLGFPLSRHRSDDEESNWASKNLGVIKGNALITRVVATVDNYDYMFDYAFHVDGSLEISVRASGYLQASPYFKSQQKWGPRVQQATQGSIHDHILTWKADFDIVDTANSFEISKLVATEQSQPWFPELGVFEQIELQASYLEKEDRFNYEPNNQAMYCVVNRNRKNAWGENRGYRIVSGRSNVHLTAGNSPFSRKNCEFAKQHLAVTRQHDNEPFANSVQNANLPWKPQQDFSKFFDNESLDQEDLVVWMNMGMHHFTRAEDVPVTLFSESYASMMLSPHNFFDRAQDGDLMNRRWVVEDKGSGKMDFEDYGVKLPQCRVEFKEPVMRLNSALGGL</sequence>
<dbReference type="InterPro" id="IPR000269">
    <property type="entry name" value="Cu_amine_oxidase"/>
</dbReference>
<dbReference type="PRINTS" id="PR00766">
    <property type="entry name" value="CUDAOXIDASE"/>
</dbReference>
<evidence type="ECO:0000256" key="10">
    <source>
        <dbReference type="SAM" id="SignalP"/>
    </source>
</evidence>
<dbReference type="GeneID" id="22584305"/>
<dbReference type="AlphaFoldDB" id="C1GDM4"/>
<organism evidence="14 15">
    <name type="scientific">Paracoccidioides brasiliensis (strain Pb18)</name>
    <dbReference type="NCBI Taxonomy" id="502780"/>
    <lineage>
        <taxon>Eukaryota</taxon>
        <taxon>Fungi</taxon>
        <taxon>Dikarya</taxon>
        <taxon>Ascomycota</taxon>
        <taxon>Pezizomycotina</taxon>
        <taxon>Eurotiomycetes</taxon>
        <taxon>Eurotiomycetidae</taxon>
        <taxon>Onygenales</taxon>
        <taxon>Ajellomycetaceae</taxon>
        <taxon>Paracoccidioides</taxon>
    </lineage>
</organism>
<keyword evidence="4 7" id="KW-0801">TPQ</keyword>
<evidence type="ECO:0000256" key="5">
    <source>
        <dbReference type="ARBA" id="ARBA00023002"/>
    </source>
</evidence>
<protein>
    <recommendedName>
        <fullName evidence="9">Amine oxidase</fullName>
        <ecNumber evidence="9">1.4.3.-</ecNumber>
    </recommendedName>
</protein>
<dbReference type="SUPFAM" id="SSF49998">
    <property type="entry name" value="Amine oxidase catalytic domain"/>
    <property type="match status" value="1"/>
</dbReference>
<dbReference type="eggNOG" id="KOG1186">
    <property type="taxonomic scope" value="Eukaryota"/>
</dbReference>
<evidence type="ECO:0000313" key="15">
    <source>
        <dbReference type="Proteomes" id="UP000001628"/>
    </source>
</evidence>
<dbReference type="Pfam" id="PF02727">
    <property type="entry name" value="Cu_amine_oxidN2"/>
    <property type="match status" value="1"/>
</dbReference>
<dbReference type="SUPFAM" id="SSF54416">
    <property type="entry name" value="Amine oxidase N-terminal region"/>
    <property type="match status" value="2"/>
</dbReference>
<dbReference type="InterPro" id="IPR015798">
    <property type="entry name" value="Cu_amine_oxidase_C"/>
</dbReference>
<dbReference type="EMBL" id="KN275962">
    <property type="protein sequence ID" value="EEH49281.2"/>
    <property type="molecule type" value="Genomic_DNA"/>
</dbReference>
<dbReference type="VEuPathDB" id="FungiDB:PADG_05360"/>
<dbReference type="Pfam" id="PF09248">
    <property type="entry name" value="DUF1965"/>
    <property type="match status" value="1"/>
</dbReference>
<dbReference type="GO" id="GO:0005886">
    <property type="term" value="C:plasma membrane"/>
    <property type="evidence" value="ECO:0007669"/>
    <property type="project" value="TreeGrafter"/>
</dbReference>
<evidence type="ECO:0000256" key="3">
    <source>
        <dbReference type="ARBA" id="ARBA00022723"/>
    </source>
</evidence>
<evidence type="ECO:0000313" key="14">
    <source>
        <dbReference type="EMBL" id="EEH49281.2"/>
    </source>
</evidence>
<accession>C1GDM4</accession>
<comment type="similarity">
    <text evidence="2 9">Belongs to the copper/topaquinone oxidase family.</text>
</comment>
<dbReference type="GO" id="GO:0005507">
    <property type="term" value="F:copper ion binding"/>
    <property type="evidence" value="ECO:0007669"/>
    <property type="project" value="InterPro"/>
</dbReference>
<feature type="modified residue" description="2',4',5'-topaquinone" evidence="8">
    <location>
        <position position="488"/>
    </location>
</feature>
<reference evidence="14 15" key="1">
    <citation type="journal article" date="2011" name="PLoS Genet.">
        <title>Comparative genomic analysis of human fungal pathogens causing paracoccidioidomycosis.</title>
        <authorList>
            <person name="Desjardins C.A."/>
            <person name="Champion M.D."/>
            <person name="Holder J.W."/>
            <person name="Muszewska A."/>
            <person name="Goldberg J."/>
            <person name="Bailao A.M."/>
            <person name="Brigido M.M."/>
            <person name="Ferreira M.E."/>
            <person name="Garcia A.M."/>
            <person name="Grynberg M."/>
            <person name="Gujja S."/>
            <person name="Heiman D.I."/>
            <person name="Henn M.R."/>
            <person name="Kodira C.D."/>
            <person name="Leon-Narvaez H."/>
            <person name="Longo L.V."/>
            <person name="Ma L.J."/>
            <person name="Malavazi I."/>
            <person name="Matsuo A.L."/>
            <person name="Morais F.V."/>
            <person name="Pereira M."/>
            <person name="Rodriguez-Brito S."/>
            <person name="Sakthikumar S."/>
            <person name="Salem-Izacc S.M."/>
            <person name="Sykes S.M."/>
            <person name="Teixeira M.M."/>
            <person name="Vallejo M.C."/>
            <person name="Walter M.E."/>
            <person name="Yandava C."/>
            <person name="Young S."/>
            <person name="Zeng Q."/>
            <person name="Zucker J."/>
            <person name="Felipe M.S."/>
            <person name="Goldman G.H."/>
            <person name="Haas B.J."/>
            <person name="McEwen J.G."/>
            <person name="Nino-Vega G."/>
            <person name="Puccia R."/>
            <person name="San-Blas G."/>
            <person name="Soares C.M."/>
            <person name="Birren B.W."/>
            <person name="Cuomo C.A."/>
        </authorList>
    </citation>
    <scope>NUCLEOTIDE SEQUENCE [LARGE SCALE GENOMIC DNA]</scope>
    <source>
        <strain evidence="14 15">Pb18</strain>
    </source>
</reference>
<dbReference type="RefSeq" id="XP_010760707.1">
    <property type="nucleotide sequence ID" value="XM_010762405.1"/>
</dbReference>
<dbReference type="STRING" id="502780.C1GDM4"/>
<evidence type="ECO:0000256" key="7">
    <source>
        <dbReference type="PIRSR" id="PIRSR600269-50"/>
    </source>
</evidence>
<dbReference type="Pfam" id="PF01179">
    <property type="entry name" value="Cu_amine_oxid"/>
    <property type="match status" value="1"/>
</dbReference>
<dbReference type="Gene3D" id="2.70.98.20">
    <property type="entry name" value="Copper amine oxidase, catalytic domain"/>
    <property type="match status" value="1"/>
</dbReference>
<feature type="active site" description="Proton acceptor" evidence="7">
    <location>
        <position position="399"/>
    </location>
</feature>
<evidence type="ECO:0000259" key="12">
    <source>
        <dbReference type="Pfam" id="PF02727"/>
    </source>
</evidence>
<feature type="signal peptide" evidence="10">
    <location>
        <begin position="1"/>
        <end position="17"/>
    </location>
</feature>
<dbReference type="GO" id="GO:0048038">
    <property type="term" value="F:quinone binding"/>
    <property type="evidence" value="ECO:0007669"/>
    <property type="project" value="InterPro"/>
</dbReference>
<comment type="cofactor">
    <cofactor evidence="1">
        <name>Cu cation</name>
        <dbReference type="ChEBI" id="CHEBI:23378"/>
    </cofactor>
</comment>
<dbReference type="InterPro" id="IPR015800">
    <property type="entry name" value="Cu_amine_oxidase_N2"/>
</dbReference>
<evidence type="ECO:0000256" key="9">
    <source>
        <dbReference type="RuleBase" id="RU000672"/>
    </source>
</evidence>
<feature type="domain" description="Copper amine oxidase catalytic" evidence="11">
    <location>
        <begin position="326"/>
        <end position="732"/>
    </location>
</feature>
<evidence type="ECO:0000259" key="11">
    <source>
        <dbReference type="Pfam" id="PF01179"/>
    </source>
</evidence>
<keyword evidence="6 9" id="KW-0186">Copper</keyword>
<comment type="cofactor">
    <cofactor evidence="9">
        <name>Cu cation</name>
        <dbReference type="ChEBI" id="CHEBI:23378"/>
    </cofactor>
    <text evidence="9">Contains 1 topaquinone per subunit.</text>
</comment>
<dbReference type="PANTHER" id="PTHR10638">
    <property type="entry name" value="COPPER AMINE OXIDASE"/>
    <property type="match status" value="1"/>
</dbReference>
<dbReference type="HOGENOM" id="CLU_015739_0_0_1"/>
<dbReference type="Proteomes" id="UP000001628">
    <property type="component" value="Unassembled WGS sequence"/>
</dbReference>
<gene>
    <name evidence="14" type="ORF">PADG_05360</name>
</gene>
<evidence type="ECO:0000259" key="13">
    <source>
        <dbReference type="Pfam" id="PF09248"/>
    </source>
</evidence>
<keyword evidence="5 9" id="KW-0560">Oxidoreductase</keyword>
<comment type="PTM">
    <text evidence="8 9">Topaquinone (TPQ) is generated by copper-dependent autoxidation of a specific tyrosyl residue.</text>
</comment>
<proteinExistence type="inferred from homology"/>
<feature type="domain" description="DUF1965" evidence="13">
    <location>
        <begin position="246"/>
        <end position="310"/>
    </location>
</feature>
<evidence type="ECO:0000256" key="8">
    <source>
        <dbReference type="PIRSR" id="PIRSR600269-51"/>
    </source>
</evidence>
<keyword evidence="3 9" id="KW-0479">Metal-binding</keyword>
<dbReference type="PANTHER" id="PTHR10638:SF20">
    <property type="entry name" value="AMINE OXIDASE"/>
    <property type="match status" value="1"/>
</dbReference>